<evidence type="ECO:0000313" key="8">
    <source>
        <dbReference type="Proteomes" id="UP001487740"/>
    </source>
</evidence>
<keyword evidence="4 6" id="KW-0539">Nucleus</keyword>
<dbReference type="EMBL" id="JARAKH010000001">
    <property type="protein sequence ID" value="KAK8407047.1"/>
    <property type="molecule type" value="Genomic_DNA"/>
</dbReference>
<protein>
    <recommendedName>
        <fullName evidence="3 6">Mediator of RNA polymerase II transcription subunit 20</fullName>
    </recommendedName>
    <alternativeName>
        <fullName evidence="5 6">Mediator complex subunit 20</fullName>
    </alternativeName>
</protein>
<evidence type="ECO:0000256" key="6">
    <source>
        <dbReference type="RuleBase" id="RU364152"/>
    </source>
</evidence>
<dbReference type="Proteomes" id="UP001487740">
    <property type="component" value="Unassembled WGS sequence"/>
</dbReference>
<name>A0AAW0V7K0_SCYPA</name>
<dbReference type="GO" id="GO:0006357">
    <property type="term" value="P:regulation of transcription by RNA polymerase II"/>
    <property type="evidence" value="ECO:0007669"/>
    <property type="project" value="InterPro"/>
</dbReference>
<dbReference type="PANTHER" id="PTHR12465">
    <property type="entry name" value="UBIQUITIN SPECIFIC PROTEASE HOMOLOG 49"/>
    <property type="match status" value="1"/>
</dbReference>
<proteinExistence type="inferred from homology"/>
<evidence type="ECO:0000256" key="4">
    <source>
        <dbReference type="ARBA" id="ARBA00023242"/>
    </source>
</evidence>
<comment type="function">
    <text evidence="6">Component of the Mediator complex, a coactivator involved in the regulated transcription of nearly all RNA polymerase II-dependent genes. Mediator functions as a bridge to convey information from gene-specific regulatory proteins to the basal RNA polymerase II transcription machinery. Mediator is recruited to promoters by direct interactions with regulatory proteins and serves as a scaffold for the assembly of a functional preinitiation complex with RNA polymerase II and the general transcription factors.</text>
</comment>
<evidence type="ECO:0000256" key="5">
    <source>
        <dbReference type="ARBA" id="ARBA00031954"/>
    </source>
</evidence>
<comment type="subcellular location">
    <subcellularLocation>
        <location evidence="1 6">Nucleus</location>
    </subcellularLocation>
</comment>
<keyword evidence="6" id="KW-0010">Activator</keyword>
<dbReference type="GO" id="GO:0003713">
    <property type="term" value="F:transcription coactivator activity"/>
    <property type="evidence" value="ECO:0007669"/>
    <property type="project" value="TreeGrafter"/>
</dbReference>
<dbReference type="InterPro" id="IPR013921">
    <property type="entry name" value="Mediator_Med20"/>
</dbReference>
<comment type="caution">
    <text evidence="7">The sequence shown here is derived from an EMBL/GenBank/DDBJ whole genome shotgun (WGS) entry which is preliminary data.</text>
</comment>
<evidence type="ECO:0000256" key="2">
    <source>
        <dbReference type="ARBA" id="ARBA00010743"/>
    </source>
</evidence>
<comment type="similarity">
    <text evidence="2 6">Belongs to the Mediator complex subunit 20 family.</text>
</comment>
<dbReference type="PANTHER" id="PTHR12465:SF0">
    <property type="entry name" value="MEDIATOR OF RNA POLYMERASE II TRANSCRIPTION SUBUNIT 20"/>
    <property type="match status" value="1"/>
</dbReference>
<organism evidence="7 8">
    <name type="scientific">Scylla paramamosain</name>
    <name type="common">Mud crab</name>
    <dbReference type="NCBI Taxonomy" id="85552"/>
    <lineage>
        <taxon>Eukaryota</taxon>
        <taxon>Metazoa</taxon>
        <taxon>Ecdysozoa</taxon>
        <taxon>Arthropoda</taxon>
        <taxon>Crustacea</taxon>
        <taxon>Multicrustacea</taxon>
        <taxon>Malacostraca</taxon>
        <taxon>Eumalacostraca</taxon>
        <taxon>Eucarida</taxon>
        <taxon>Decapoda</taxon>
        <taxon>Pleocyemata</taxon>
        <taxon>Brachyura</taxon>
        <taxon>Eubrachyura</taxon>
        <taxon>Portunoidea</taxon>
        <taxon>Portunidae</taxon>
        <taxon>Portuninae</taxon>
        <taxon>Scylla</taxon>
    </lineage>
</organism>
<dbReference type="GO" id="GO:0016592">
    <property type="term" value="C:mediator complex"/>
    <property type="evidence" value="ECO:0007669"/>
    <property type="project" value="InterPro"/>
</dbReference>
<evidence type="ECO:0000256" key="3">
    <source>
        <dbReference type="ARBA" id="ARBA00019690"/>
    </source>
</evidence>
<comment type="subunit">
    <text evidence="6">Component of the Mediator complex.</text>
</comment>
<keyword evidence="6" id="KW-0804">Transcription</keyword>
<gene>
    <name evidence="6" type="primary">MED20</name>
    <name evidence="7" type="ORF">O3P69_001990</name>
</gene>
<reference evidence="7 8" key="1">
    <citation type="submission" date="2023-03" db="EMBL/GenBank/DDBJ databases">
        <title>High-quality genome of Scylla paramamosain provides insights in environmental adaptation.</title>
        <authorList>
            <person name="Zhang L."/>
        </authorList>
    </citation>
    <scope>NUCLEOTIDE SEQUENCE [LARGE SCALE GENOMIC DNA]</scope>
    <source>
        <strain evidence="7">LZ_2023a</strain>
        <tissue evidence="7">Muscle</tissue>
    </source>
</reference>
<evidence type="ECO:0000256" key="1">
    <source>
        <dbReference type="ARBA" id="ARBA00004123"/>
    </source>
</evidence>
<dbReference type="AlphaFoldDB" id="A0AAW0V7K0"/>
<keyword evidence="8" id="KW-1185">Reference proteome</keyword>
<keyword evidence="6" id="KW-0805">Transcription regulation</keyword>
<dbReference type="Pfam" id="PF08612">
    <property type="entry name" value="Med20"/>
    <property type="match status" value="1"/>
</dbReference>
<sequence length="214" mass="24122">MGVTVLQIFPDSSRSGCLETEKLHKRIMHLDAVQCGMFTVDCDTCYTVTQTGNNRKLHIVHNSETPTTTYAILDTGTKQITLSADYLFDLLLPRLDFMYQSKKNLKIESKGAKYEIGDFVVKIGTVTMSGHYKAILVEVEYLPCHTPALCWSLMREFMQSFMGSCVKPTLPSYLQNRLHDIHTPQDTVQQYVEKFNEIREGTTFAGTQTTGSGS</sequence>
<accession>A0AAW0V7K0</accession>
<evidence type="ECO:0000313" key="7">
    <source>
        <dbReference type="EMBL" id="KAK8407047.1"/>
    </source>
</evidence>